<accession>A0A0D8L5P2</accession>
<dbReference type="Proteomes" id="UP000032582">
    <property type="component" value="Unassembled WGS sequence"/>
</dbReference>
<organism evidence="2 3">
    <name type="scientific">Morganella morganii</name>
    <name type="common">Proteus morganii</name>
    <dbReference type="NCBI Taxonomy" id="582"/>
    <lineage>
        <taxon>Bacteria</taxon>
        <taxon>Pseudomonadati</taxon>
        <taxon>Pseudomonadota</taxon>
        <taxon>Gammaproteobacteria</taxon>
        <taxon>Enterobacterales</taxon>
        <taxon>Morganellaceae</taxon>
        <taxon>Morganella</taxon>
    </lineage>
</organism>
<sequence>MFSSGYVAPDRVKNTVFLCCFPGVAFLLLLFILLSWFYVLLHILFCDLKKNRDFLIIYSVLYDDVKNRVICFFMI</sequence>
<evidence type="ECO:0000256" key="1">
    <source>
        <dbReference type="SAM" id="Phobius"/>
    </source>
</evidence>
<comment type="caution">
    <text evidence="2">The sequence shown here is derived from an EMBL/GenBank/DDBJ whole genome shotgun (WGS) entry which is preliminary data.</text>
</comment>
<name>A0A0D8L5P2_MORMO</name>
<dbReference type="PATRIC" id="fig|582.24.peg.6362"/>
<gene>
    <name evidence="2" type="ORF">UA45_19970</name>
</gene>
<feature type="transmembrane region" description="Helical" evidence="1">
    <location>
        <begin position="15"/>
        <end position="45"/>
    </location>
</feature>
<dbReference type="AlphaFoldDB" id="A0A0D8L5P2"/>
<reference evidence="2 3" key="1">
    <citation type="submission" date="2015-02" db="EMBL/GenBank/DDBJ databases">
        <title>Whole genome shotgun sequencing of cultured foodborne pathogen.</title>
        <authorList>
            <person name="Timme R."/>
            <person name="Allard M.W."/>
            <person name="Strain E."/>
            <person name="Evans P.S."/>
            <person name="Brown E."/>
        </authorList>
    </citation>
    <scope>NUCLEOTIDE SEQUENCE [LARGE SCALE GENOMIC DNA]</scope>
    <source>
        <strain evidence="2 3">GCSL-TSO-24</strain>
    </source>
</reference>
<keyword evidence="1" id="KW-1133">Transmembrane helix</keyword>
<evidence type="ECO:0000313" key="3">
    <source>
        <dbReference type="Proteomes" id="UP000032582"/>
    </source>
</evidence>
<dbReference type="EMBL" id="JZSH01000390">
    <property type="protein sequence ID" value="KJF76173.1"/>
    <property type="molecule type" value="Genomic_DNA"/>
</dbReference>
<proteinExistence type="predicted"/>
<evidence type="ECO:0000313" key="2">
    <source>
        <dbReference type="EMBL" id="KJF76173.1"/>
    </source>
</evidence>
<keyword evidence="1" id="KW-0472">Membrane</keyword>
<protein>
    <submittedName>
        <fullName evidence="2">Uncharacterized protein</fullName>
    </submittedName>
</protein>
<keyword evidence="1" id="KW-0812">Transmembrane</keyword>